<dbReference type="EMBL" id="HBUF01159622">
    <property type="protein sequence ID" value="CAG6649749.1"/>
    <property type="molecule type" value="Transcribed_RNA"/>
</dbReference>
<accession>A0A8D8REJ6</accession>
<evidence type="ECO:0000313" key="1">
    <source>
        <dbReference type="EMBL" id="CAG6649749.1"/>
    </source>
</evidence>
<proteinExistence type="predicted"/>
<name>A0A8D8REJ6_9HEMI</name>
<dbReference type="Gene3D" id="3.90.380.10">
    <property type="entry name" value="Naphthalene 1,2-dioxygenase Alpha Subunit, Chain A, domain 1"/>
    <property type="match status" value="1"/>
</dbReference>
<reference evidence="1" key="1">
    <citation type="submission" date="2021-05" db="EMBL/GenBank/DDBJ databases">
        <authorList>
            <person name="Alioto T."/>
            <person name="Alioto T."/>
            <person name="Gomez Garrido J."/>
        </authorList>
    </citation>
    <scope>NUCLEOTIDE SEQUENCE</scope>
</reference>
<protein>
    <submittedName>
        <fullName evidence="1">Uncharacterized protein</fullName>
    </submittedName>
</protein>
<organism evidence="1">
    <name type="scientific">Cacopsylla melanoneura</name>
    <dbReference type="NCBI Taxonomy" id="428564"/>
    <lineage>
        <taxon>Eukaryota</taxon>
        <taxon>Metazoa</taxon>
        <taxon>Ecdysozoa</taxon>
        <taxon>Arthropoda</taxon>
        <taxon>Hexapoda</taxon>
        <taxon>Insecta</taxon>
        <taxon>Pterygota</taxon>
        <taxon>Neoptera</taxon>
        <taxon>Paraneoptera</taxon>
        <taxon>Hemiptera</taxon>
        <taxon>Sternorrhyncha</taxon>
        <taxon>Psylloidea</taxon>
        <taxon>Psyllidae</taxon>
        <taxon>Psyllinae</taxon>
        <taxon>Cacopsylla</taxon>
    </lineage>
</organism>
<sequence>MNLRHDLKLFDRVPLPLIGMNVEAKQIGPGYVEMIMTTSMGQLAILQTVTPVEPMLQKVIHRIYCPPHLFWYANIVLWGECIMVSFNLDMFLGVLPYVS</sequence>
<dbReference type="AlphaFoldDB" id="A0A8D8REJ6"/>